<gene>
    <name evidence="2" type="ORF">SAMN05444920_14427</name>
</gene>
<keyword evidence="3" id="KW-1185">Reference proteome</keyword>
<evidence type="ECO:0000313" key="2">
    <source>
        <dbReference type="EMBL" id="SEH03808.1"/>
    </source>
</evidence>
<organism evidence="2 3">
    <name type="scientific">Nonomuraea solani</name>
    <dbReference type="NCBI Taxonomy" id="1144553"/>
    <lineage>
        <taxon>Bacteria</taxon>
        <taxon>Bacillati</taxon>
        <taxon>Actinomycetota</taxon>
        <taxon>Actinomycetes</taxon>
        <taxon>Streptosporangiales</taxon>
        <taxon>Streptosporangiaceae</taxon>
        <taxon>Nonomuraea</taxon>
    </lineage>
</organism>
<protein>
    <submittedName>
        <fullName evidence="2">Uncharacterized protein</fullName>
    </submittedName>
</protein>
<proteinExistence type="predicted"/>
<dbReference type="AlphaFoldDB" id="A0A1H6F0V1"/>
<keyword evidence="1" id="KW-0812">Transmembrane</keyword>
<dbReference type="EMBL" id="FNVT01000044">
    <property type="protein sequence ID" value="SEH03808.1"/>
    <property type="molecule type" value="Genomic_DNA"/>
</dbReference>
<keyword evidence="1" id="KW-1133">Transmembrane helix</keyword>
<name>A0A1H6F0V1_9ACTN</name>
<feature type="transmembrane region" description="Helical" evidence="1">
    <location>
        <begin position="24"/>
        <end position="44"/>
    </location>
</feature>
<sequence>METRQFVWTPRACVGPWGSVPGPVLDTMDVTIVNVVVIIALTVLRKERS</sequence>
<reference evidence="2 3" key="1">
    <citation type="submission" date="2016-10" db="EMBL/GenBank/DDBJ databases">
        <authorList>
            <person name="de Groot N.N."/>
        </authorList>
    </citation>
    <scope>NUCLEOTIDE SEQUENCE [LARGE SCALE GENOMIC DNA]</scope>
    <source>
        <strain evidence="2 3">CGMCC 4.7037</strain>
    </source>
</reference>
<evidence type="ECO:0000313" key="3">
    <source>
        <dbReference type="Proteomes" id="UP000236732"/>
    </source>
</evidence>
<dbReference type="Proteomes" id="UP000236732">
    <property type="component" value="Unassembled WGS sequence"/>
</dbReference>
<keyword evidence="1" id="KW-0472">Membrane</keyword>
<accession>A0A1H6F0V1</accession>
<evidence type="ECO:0000256" key="1">
    <source>
        <dbReference type="SAM" id="Phobius"/>
    </source>
</evidence>